<sequence length="307" mass="31240">MSGSRQAGAVVGSAVGDALGAPFEFGPAGAFAARFPVLGGGPNEMCGGGGWEPGEATDDTQMAVLVADSLLERGRLDPADVFARFRRWAAAEPKDIGLQTEIVLTGGLPWDRAAADHAARHRRAAGNGSLMRATTAAVHFAARGRAATMAAGRTLSALTHGDPAAGEGCAAYHELIRIAVAGGDVPAAVPATVAALHPGERDRWATVLDPSWEPGDATESNGAVWPTLGCALWALRTTGTFPDAVRAAIDLGGDTDTIAAVTGGLAGAVYGLDAIPRRWRDRLFVPMPGAAPLDEAALIRLAGALGA</sequence>
<proteinExistence type="inferred from homology"/>
<dbReference type="AlphaFoldDB" id="A0AAE3VV30"/>
<dbReference type="GO" id="GO:0016787">
    <property type="term" value="F:hydrolase activity"/>
    <property type="evidence" value="ECO:0007669"/>
    <property type="project" value="UniProtKB-KW"/>
</dbReference>
<feature type="binding site" evidence="3">
    <location>
        <position position="57"/>
    </location>
    <ligand>
        <name>Mg(2+)</name>
        <dbReference type="ChEBI" id="CHEBI:18420"/>
        <label>1</label>
    </ligand>
</feature>
<evidence type="ECO:0000313" key="4">
    <source>
        <dbReference type="EMBL" id="MDQ0364239.1"/>
    </source>
</evidence>
<dbReference type="InterPro" id="IPR036705">
    <property type="entry name" value="Ribosyl_crysJ1_sf"/>
</dbReference>
<evidence type="ECO:0000256" key="2">
    <source>
        <dbReference type="ARBA" id="ARBA00022801"/>
    </source>
</evidence>
<gene>
    <name evidence="4" type="ORF">J2S42_000908</name>
</gene>
<dbReference type="SUPFAM" id="SSF101478">
    <property type="entry name" value="ADP-ribosylglycohydrolase"/>
    <property type="match status" value="1"/>
</dbReference>
<protein>
    <submittedName>
        <fullName evidence="4">ADP-ribosylglycohydrolase</fullName>
    </submittedName>
</protein>
<dbReference type="GO" id="GO:0046872">
    <property type="term" value="F:metal ion binding"/>
    <property type="evidence" value="ECO:0007669"/>
    <property type="project" value="UniProtKB-KW"/>
</dbReference>
<keyword evidence="3" id="KW-0479">Metal-binding</keyword>
<reference evidence="4 5" key="1">
    <citation type="submission" date="2023-07" db="EMBL/GenBank/DDBJ databases">
        <title>Sequencing the genomes of 1000 actinobacteria strains.</title>
        <authorList>
            <person name="Klenk H.-P."/>
        </authorList>
    </citation>
    <scope>NUCLEOTIDE SEQUENCE [LARGE SCALE GENOMIC DNA]</scope>
    <source>
        <strain evidence="4 5">DSM 44709</strain>
    </source>
</reference>
<dbReference type="InterPro" id="IPR050792">
    <property type="entry name" value="ADP-ribosylglycohydrolase"/>
</dbReference>
<organism evidence="4 5">
    <name type="scientific">Catenuloplanes indicus</name>
    <dbReference type="NCBI Taxonomy" id="137267"/>
    <lineage>
        <taxon>Bacteria</taxon>
        <taxon>Bacillati</taxon>
        <taxon>Actinomycetota</taxon>
        <taxon>Actinomycetes</taxon>
        <taxon>Micromonosporales</taxon>
        <taxon>Micromonosporaceae</taxon>
        <taxon>Catenuloplanes</taxon>
    </lineage>
</organism>
<dbReference type="EMBL" id="JAUSUZ010000001">
    <property type="protein sequence ID" value="MDQ0364239.1"/>
    <property type="molecule type" value="Genomic_DNA"/>
</dbReference>
<keyword evidence="5" id="KW-1185">Reference proteome</keyword>
<name>A0AAE3VV30_9ACTN</name>
<dbReference type="InterPro" id="IPR005502">
    <property type="entry name" value="Ribosyl_crysJ1"/>
</dbReference>
<dbReference type="PANTHER" id="PTHR16222">
    <property type="entry name" value="ADP-RIBOSYLGLYCOHYDROLASE"/>
    <property type="match status" value="1"/>
</dbReference>
<evidence type="ECO:0000256" key="1">
    <source>
        <dbReference type="ARBA" id="ARBA00010702"/>
    </source>
</evidence>
<keyword evidence="3" id="KW-0460">Magnesium</keyword>
<dbReference type="Proteomes" id="UP001240236">
    <property type="component" value="Unassembled WGS sequence"/>
</dbReference>
<feature type="binding site" evidence="3">
    <location>
        <position position="58"/>
    </location>
    <ligand>
        <name>Mg(2+)</name>
        <dbReference type="ChEBI" id="CHEBI:18420"/>
        <label>1</label>
    </ligand>
</feature>
<comment type="cofactor">
    <cofactor evidence="3">
        <name>Mg(2+)</name>
        <dbReference type="ChEBI" id="CHEBI:18420"/>
    </cofactor>
    <text evidence="3">Binds 2 magnesium ions per subunit.</text>
</comment>
<comment type="caution">
    <text evidence="4">The sequence shown here is derived from an EMBL/GenBank/DDBJ whole genome shotgun (WGS) entry which is preliminary data.</text>
</comment>
<dbReference type="PANTHER" id="PTHR16222:SF24">
    <property type="entry name" value="ADP-RIBOSYLHYDROLASE ARH3"/>
    <property type="match status" value="1"/>
</dbReference>
<evidence type="ECO:0000256" key="3">
    <source>
        <dbReference type="PIRSR" id="PIRSR605502-1"/>
    </source>
</evidence>
<keyword evidence="2" id="KW-0378">Hydrolase</keyword>
<accession>A0AAE3VV30</accession>
<evidence type="ECO:0000313" key="5">
    <source>
        <dbReference type="Proteomes" id="UP001240236"/>
    </source>
</evidence>
<dbReference type="RefSeq" id="WP_307235486.1">
    <property type="nucleotide sequence ID" value="NZ_JAUSUZ010000001.1"/>
</dbReference>
<feature type="binding site" evidence="3">
    <location>
        <position position="257"/>
    </location>
    <ligand>
        <name>Mg(2+)</name>
        <dbReference type="ChEBI" id="CHEBI:18420"/>
        <label>1</label>
    </ligand>
</feature>
<feature type="binding site" evidence="3">
    <location>
        <position position="256"/>
    </location>
    <ligand>
        <name>Mg(2+)</name>
        <dbReference type="ChEBI" id="CHEBI:18420"/>
        <label>1</label>
    </ligand>
</feature>
<dbReference type="Pfam" id="PF03747">
    <property type="entry name" value="ADP_ribosyl_GH"/>
    <property type="match status" value="1"/>
</dbReference>
<dbReference type="Gene3D" id="1.10.4080.10">
    <property type="entry name" value="ADP-ribosylation/Crystallin J1"/>
    <property type="match status" value="1"/>
</dbReference>
<feature type="binding site" evidence="3">
    <location>
        <position position="254"/>
    </location>
    <ligand>
        <name>Mg(2+)</name>
        <dbReference type="ChEBI" id="CHEBI:18420"/>
        <label>1</label>
    </ligand>
</feature>
<feature type="binding site" evidence="3">
    <location>
        <position position="59"/>
    </location>
    <ligand>
        <name>Mg(2+)</name>
        <dbReference type="ChEBI" id="CHEBI:18420"/>
        <label>1</label>
    </ligand>
</feature>
<comment type="similarity">
    <text evidence="1">Belongs to the ADP-ribosylglycohydrolase family.</text>
</comment>